<dbReference type="Proteomes" id="UP001216139">
    <property type="component" value="Chromosome"/>
</dbReference>
<dbReference type="EMBL" id="CP117167">
    <property type="protein sequence ID" value="WCT10286.1"/>
    <property type="molecule type" value="Genomic_DNA"/>
</dbReference>
<dbReference type="PANTHER" id="PTHR34109:SF1">
    <property type="entry name" value="VOC DOMAIN-CONTAINING PROTEIN"/>
    <property type="match status" value="1"/>
</dbReference>
<dbReference type="Gene3D" id="3.30.720.110">
    <property type="match status" value="1"/>
</dbReference>
<dbReference type="Pfam" id="PF00903">
    <property type="entry name" value="Glyoxalase"/>
    <property type="match status" value="1"/>
</dbReference>
<evidence type="ECO:0000313" key="2">
    <source>
        <dbReference type="EMBL" id="WCT10286.1"/>
    </source>
</evidence>
<dbReference type="InterPro" id="IPR004360">
    <property type="entry name" value="Glyas_Fos-R_dOase_dom"/>
</dbReference>
<feature type="domain" description="VOC" evidence="1">
    <location>
        <begin position="6"/>
        <end position="128"/>
    </location>
</feature>
<dbReference type="Gene3D" id="3.30.720.120">
    <property type="match status" value="1"/>
</dbReference>
<dbReference type="RefSeq" id="WP_273628431.1">
    <property type="nucleotide sequence ID" value="NZ_CP117167.1"/>
</dbReference>
<dbReference type="InterPro" id="IPR037523">
    <property type="entry name" value="VOC_core"/>
</dbReference>
<name>A0ABY7T1T4_9SPHI</name>
<accession>A0ABY7T1T4</accession>
<proteinExistence type="predicted"/>
<dbReference type="PROSITE" id="PS51819">
    <property type="entry name" value="VOC"/>
    <property type="match status" value="1"/>
</dbReference>
<sequence length="130" mass="14147">MEIISTILLPTLSVRNGNAAIEFYKNAFGATEVFVVRDPDGAVVAQLAIDAVNFLVADESPEHGNFSPETLGGTTIRMGLQVMDPDVAAARAIAAGAKEIYPVANQDYGYRLGRIADRFGHHWEIFRLLK</sequence>
<organism evidence="2 3">
    <name type="scientific">Mucilaginibacter jinjuensis</name>
    <dbReference type="NCBI Taxonomy" id="1176721"/>
    <lineage>
        <taxon>Bacteria</taxon>
        <taxon>Pseudomonadati</taxon>
        <taxon>Bacteroidota</taxon>
        <taxon>Sphingobacteriia</taxon>
        <taxon>Sphingobacteriales</taxon>
        <taxon>Sphingobacteriaceae</taxon>
        <taxon>Mucilaginibacter</taxon>
    </lineage>
</organism>
<evidence type="ECO:0000313" key="3">
    <source>
        <dbReference type="Proteomes" id="UP001216139"/>
    </source>
</evidence>
<reference evidence="2 3" key="1">
    <citation type="submission" date="2023-02" db="EMBL/GenBank/DDBJ databases">
        <title>Genome sequence of Mucilaginibacter jinjuensis strain KACC 16571.</title>
        <authorList>
            <person name="Kim S."/>
            <person name="Heo J."/>
            <person name="Kwon S.-W."/>
        </authorList>
    </citation>
    <scope>NUCLEOTIDE SEQUENCE [LARGE SCALE GENOMIC DNA]</scope>
    <source>
        <strain evidence="2 3">KACC 16571</strain>
    </source>
</reference>
<dbReference type="SUPFAM" id="SSF54593">
    <property type="entry name" value="Glyoxalase/Bleomycin resistance protein/Dihydroxybiphenyl dioxygenase"/>
    <property type="match status" value="1"/>
</dbReference>
<dbReference type="InterPro" id="IPR029068">
    <property type="entry name" value="Glyas_Bleomycin-R_OHBP_Dase"/>
</dbReference>
<dbReference type="PANTHER" id="PTHR34109">
    <property type="entry name" value="BNAUNNG04460D PROTEIN-RELATED"/>
    <property type="match status" value="1"/>
</dbReference>
<evidence type="ECO:0000259" key="1">
    <source>
        <dbReference type="PROSITE" id="PS51819"/>
    </source>
</evidence>
<gene>
    <name evidence="2" type="ORF">PQO05_16240</name>
</gene>
<keyword evidence="3" id="KW-1185">Reference proteome</keyword>
<protein>
    <submittedName>
        <fullName evidence="2">VOC family protein</fullName>
    </submittedName>
</protein>